<dbReference type="InterPro" id="IPR029016">
    <property type="entry name" value="GAF-like_dom_sf"/>
</dbReference>
<dbReference type="SUPFAM" id="SSF55781">
    <property type="entry name" value="GAF domain-like"/>
    <property type="match status" value="1"/>
</dbReference>
<dbReference type="InterPro" id="IPR003018">
    <property type="entry name" value="GAF"/>
</dbReference>
<dbReference type="GO" id="GO:1902201">
    <property type="term" value="P:negative regulation of bacterial-type flagellum-dependent cell motility"/>
    <property type="evidence" value="ECO:0007669"/>
    <property type="project" value="TreeGrafter"/>
</dbReference>
<dbReference type="SUPFAM" id="SSF55073">
    <property type="entry name" value="Nucleotide cyclase"/>
    <property type="match status" value="1"/>
</dbReference>
<dbReference type="SMART" id="SM00065">
    <property type="entry name" value="GAF"/>
    <property type="match status" value="1"/>
</dbReference>
<name>A0A1H6KWU6_RUMFL</name>
<dbReference type="Proteomes" id="UP000183190">
    <property type="component" value="Unassembled WGS sequence"/>
</dbReference>
<dbReference type="InterPro" id="IPR050469">
    <property type="entry name" value="Diguanylate_Cyclase"/>
</dbReference>
<dbReference type="InterPro" id="IPR043128">
    <property type="entry name" value="Rev_trsase/Diguanyl_cyclase"/>
</dbReference>
<evidence type="ECO:0000313" key="3">
    <source>
        <dbReference type="Proteomes" id="UP000183190"/>
    </source>
</evidence>
<dbReference type="Gene3D" id="3.30.450.40">
    <property type="match status" value="1"/>
</dbReference>
<dbReference type="PANTHER" id="PTHR45138:SF9">
    <property type="entry name" value="DIGUANYLATE CYCLASE DGCM-RELATED"/>
    <property type="match status" value="1"/>
</dbReference>
<dbReference type="Gene3D" id="3.30.70.270">
    <property type="match status" value="1"/>
</dbReference>
<feature type="domain" description="GGDEF" evidence="1">
    <location>
        <begin position="339"/>
        <end position="463"/>
    </location>
</feature>
<dbReference type="RefSeq" id="WP_074718459.1">
    <property type="nucleotide sequence ID" value="NZ_FNWV01000013.1"/>
</dbReference>
<dbReference type="GO" id="GO:0052621">
    <property type="term" value="F:diguanylate cyclase activity"/>
    <property type="evidence" value="ECO:0007669"/>
    <property type="project" value="TreeGrafter"/>
</dbReference>
<dbReference type="AlphaFoldDB" id="A0A1H6KWU6"/>
<reference evidence="2 3" key="1">
    <citation type="submission" date="2016-10" db="EMBL/GenBank/DDBJ databases">
        <authorList>
            <person name="de Groot N.N."/>
        </authorList>
    </citation>
    <scope>NUCLEOTIDE SEQUENCE [LARGE SCALE GENOMIC DNA]</scope>
    <source>
        <strain evidence="2 3">YAD2003</strain>
    </source>
</reference>
<evidence type="ECO:0000313" key="2">
    <source>
        <dbReference type="EMBL" id="SEH80402.1"/>
    </source>
</evidence>
<gene>
    <name evidence="2" type="ORF">SAMN02910265_02799</name>
</gene>
<dbReference type="OrthoDB" id="9801014at2"/>
<dbReference type="PROSITE" id="PS50887">
    <property type="entry name" value="GGDEF"/>
    <property type="match status" value="1"/>
</dbReference>
<dbReference type="GO" id="GO:0043709">
    <property type="term" value="P:cell adhesion involved in single-species biofilm formation"/>
    <property type="evidence" value="ECO:0007669"/>
    <property type="project" value="TreeGrafter"/>
</dbReference>
<dbReference type="PANTHER" id="PTHR45138">
    <property type="entry name" value="REGULATORY COMPONENTS OF SENSORY TRANSDUCTION SYSTEM"/>
    <property type="match status" value="1"/>
</dbReference>
<dbReference type="NCBIfam" id="TIGR00254">
    <property type="entry name" value="GGDEF"/>
    <property type="match status" value="1"/>
</dbReference>
<dbReference type="SMART" id="SM00267">
    <property type="entry name" value="GGDEF"/>
    <property type="match status" value="1"/>
</dbReference>
<dbReference type="GO" id="GO:0005886">
    <property type="term" value="C:plasma membrane"/>
    <property type="evidence" value="ECO:0007669"/>
    <property type="project" value="TreeGrafter"/>
</dbReference>
<dbReference type="InterPro" id="IPR000160">
    <property type="entry name" value="GGDEF_dom"/>
</dbReference>
<dbReference type="InterPro" id="IPR029787">
    <property type="entry name" value="Nucleotide_cyclase"/>
</dbReference>
<dbReference type="Pfam" id="PF01590">
    <property type="entry name" value="GAF"/>
    <property type="match status" value="1"/>
</dbReference>
<organism evidence="2 3">
    <name type="scientific">Ruminococcus flavefaciens</name>
    <dbReference type="NCBI Taxonomy" id="1265"/>
    <lineage>
        <taxon>Bacteria</taxon>
        <taxon>Bacillati</taxon>
        <taxon>Bacillota</taxon>
        <taxon>Clostridia</taxon>
        <taxon>Eubacteriales</taxon>
        <taxon>Oscillospiraceae</taxon>
        <taxon>Ruminococcus</taxon>
    </lineage>
</organism>
<dbReference type="CDD" id="cd01949">
    <property type="entry name" value="GGDEF"/>
    <property type="match status" value="1"/>
</dbReference>
<dbReference type="Pfam" id="PF00990">
    <property type="entry name" value="GGDEF"/>
    <property type="match status" value="1"/>
</dbReference>
<protein>
    <submittedName>
        <fullName evidence="2">Diguanylate cyclase (GGDEF) domain-containing protein</fullName>
    </submittedName>
</protein>
<sequence>MNFDEMINGYSAKTCVMSVERFPDGSYGNIRIAAGNRAHCEDMMNTMHRSFIPNSPYEEYFPENKNFEDFCFRSAFMGQLLHSYVRLPQMGLWLNMFLLPLESDEENIGYCIYSYDVTPNVDLEQRASLSADTSSAVIKTCIKLRGTGDIHKTFNEVIEDIRQICDSDHCCILLLNKEERSCESFCEAIKYGCGMKPLDHYLDEKFVEIASTWDDTLGDSTCIIVKDQHDMEWLRSINPVWHDFLVLAGAKSIVLFPLKHNGCTIGYIWAINFNIENTVKIKETLELTTFFLASEIANYQLMQKLEILSSVDMLTGVKNRNTMNNTVDEIVEGKRKMKYPYAVAFADLNGLKRVNDEEGHIAGDQLLKNAAAILRGVFYDSEVYRAGGDEFMLIADGLDEAAMEARVKQLTDQAANTRNVHFAVGTCIVNEGDDIRSVMHIADERMYADKNEYYKNHPERKYR</sequence>
<proteinExistence type="predicted"/>
<evidence type="ECO:0000259" key="1">
    <source>
        <dbReference type="PROSITE" id="PS50887"/>
    </source>
</evidence>
<accession>A0A1H6KWU6</accession>
<dbReference type="EMBL" id="FNWV01000013">
    <property type="protein sequence ID" value="SEH80402.1"/>
    <property type="molecule type" value="Genomic_DNA"/>
</dbReference>